<keyword evidence="1" id="KW-0812">Transmembrane</keyword>
<dbReference type="Proteomes" id="UP000297385">
    <property type="component" value="Unassembled WGS sequence"/>
</dbReference>
<evidence type="ECO:0000259" key="2">
    <source>
        <dbReference type="SMART" id="SM01080"/>
    </source>
</evidence>
<dbReference type="AlphaFoldDB" id="A0A4Y8MXT4"/>
<name>A0A4Y8MXT4_9BURK</name>
<evidence type="ECO:0000313" key="3">
    <source>
        <dbReference type="EMBL" id="TFE42229.1"/>
    </source>
</evidence>
<gene>
    <name evidence="3" type="ORF">E2553_22415</name>
</gene>
<organism evidence="3 4">
    <name type="scientific">Paraburkholderia dipogonis</name>
    <dbReference type="NCBI Taxonomy" id="1211383"/>
    <lineage>
        <taxon>Bacteria</taxon>
        <taxon>Pseudomonadati</taxon>
        <taxon>Pseudomonadota</taxon>
        <taxon>Betaproteobacteria</taxon>
        <taxon>Burkholderiales</taxon>
        <taxon>Burkholderiaceae</taxon>
        <taxon>Paraburkholderia</taxon>
    </lineage>
</organism>
<feature type="transmembrane region" description="Helical" evidence="1">
    <location>
        <begin position="467"/>
        <end position="484"/>
    </location>
</feature>
<feature type="transmembrane region" description="Helical" evidence="1">
    <location>
        <begin position="548"/>
        <end position="566"/>
    </location>
</feature>
<accession>A0A4Y8MXT4</accession>
<feature type="transmembrane region" description="Helical" evidence="1">
    <location>
        <begin position="519"/>
        <end position="542"/>
    </location>
</feature>
<feature type="transmembrane region" description="Helical" evidence="1">
    <location>
        <begin position="20"/>
        <end position="41"/>
    </location>
</feature>
<sequence>MATKDKEKAREGPNHERVGFWYLFGRAALSVVLGILLAIAVPSRFSEEMVSQTIARFAAPFSGYLFDYERKNDIAADPRGWNGTDITVLVIDREALEGCREGWPARYPFYTWLLGYLNRFPPKGLFIDVILSQSRSRGSGELEKTTCTGDLKQPARSDGNTHFTEFDGFKKALTRLTSSGTRVFLAARRTPENMLITNPELDNDVDLKALKRVGVEFSAHAVDRLAWTYPLVYPKESPCQEEHGSSADQTLDCDGKVPDISEGKCQLSAAFAIFEDIYEKRGGGIVVPCNSAKFMSVTWPLDTASDGLLWRVSKDEESEARRDSWIRVDQGDDDAQMYCTSSDSELTLLMRAEARAIFRPASRPLCVHYRTIHASMLQRKSVDERANGEETGLDDVLRSAFKDRVVMIGTAFAYSNDLILSPLQDRIPGVFLHAVALDNLLSHHSTFEDIEAWEPRLIMPMNRWCRLGLYTVIGILAMSLVVIGKSRARERFKRFHRERSHWKTRFSAPWWRAKQSTALFNLTFSLASGIALVVVGVGMILIGEWMQIPFLVVAHVIACTIAAEFFEWSEHLFRWITDIKEN</sequence>
<dbReference type="Pfam" id="PF05226">
    <property type="entry name" value="CHASE2"/>
    <property type="match status" value="1"/>
</dbReference>
<evidence type="ECO:0000256" key="1">
    <source>
        <dbReference type="SAM" id="Phobius"/>
    </source>
</evidence>
<keyword evidence="1" id="KW-0472">Membrane</keyword>
<dbReference type="InterPro" id="IPR007890">
    <property type="entry name" value="CHASE2"/>
</dbReference>
<dbReference type="EMBL" id="SNVI01000002">
    <property type="protein sequence ID" value="TFE42229.1"/>
    <property type="molecule type" value="Genomic_DNA"/>
</dbReference>
<protein>
    <submittedName>
        <fullName evidence="3">CHASE2 domain-containing protein</fullName>
    </submittedName>
</protein>
<feature type="domain" description="CHASE2" evidence="2">
    <location>
        <begin position="68"/>
        <end position="481"/>
    </location>
</feature>
<proteinExistence type="predicted"/>
<reference evidence="3 4" key="1">
    <citation type="submission" date="2019-03" db="EMBL/GenBank/DDBJ databases">
        <title>Complete Genome Sequence of Paraburkholderia dipogonis ICMP 19430T, a Nitrogen-fixing Symbiont of the South African Invasive Legume Dipogon lignosus in New Zealand.</title>
        <authorList>
            <person name="De Meyer S.E."/>
        </authorList>
    </citation>
    <scope>NUCLEOTIDE SEQUENCE [LARGE SCALE GENOMIC DNA]</scope>
    <source>
        <strain evidence="3 4">ICMP 19430</strain>
    </source>
</reference>
<keyword evidence="1" id="KW-1133">Transmembrane helix</keyword>
<evidence type="ECO:0000313" key="4">
    <source>
        <dbReference type="Proteomes" id="UP000297385"/>
    </source>
</evidence>
<comment type="caution">
    <text evidence="3">The sequence shown here is derived from an EMBL/GenBank/DDBJ whole genome shotgun (WGS) entry which is preliminary data.</text>
</comment>
<dbReference type="SMART" id="SM01080">
    <property type="entry name" value="CHASE2"/>
    <property type="match status" value="1"/>
</dbReference>